<reference evidence="6 7" key="1">
    <citation type="submission" date="2020-08" db="EMBL/GenBank/DDBJ databases">
        <title>Genomic Encyclopedia of Type Strains, Phase IV (KMG-IV): sequencing the most valuable type-strain genomes for metagenomic binning, comparative biology and taxonomic classification.</title>
        <authorList>
            <person name="Goeker M."/>
        </authorList>
    </citation>
    <scope>NUCLEOTIDE SEQUENCE [LARGE SCALE GENOMIC DNA]</scope>
    <source>
        <strain evidence="6 7">DSM 11805</strain>
    </source>
</reference>
<gene>
    <name evidence="6" type="ORF">GGQ92_000057</name>
</gene>
<keyword evidence="3" id="KW-0378">Hydrolase</keyword>
<evidence type="ECO:0000256" key="2">
    <source>
        <dbReference type="ARBA" id="ARBA00022670"/>
    </source>
</evidence>
<dbReference type="EMBL" id="JACHON010000001">
    <property type="protein sequence ID" value="MBB6511290.1"/>
    <property type="molecule type" value="Genomic_DNA"/>
</dbReference>
<keyword evidence="5" id="KW-0472">Membrane</keyword>
<dbReference type="RefSeq" id="WP_184243363.1">
    <property type="nucleotide sequence ID" value="NZ_BAAACU010000020.1"/>
</dbReference>
<dbReference type="PANTHER" id="PTHR43343:SF3">
    <property type="entry name" value="PROTEASE DO-LIKE 8, CHLOROPLASTIC"/>
    <property type="match status" value="1"/>
</dbReference>
<accession>A0A841RBM2</accession>
<dbReference type="SUPFAM" id="SSF50494">
    <property type="entry name" value="Trypsin-like serine proteases"/>
    <property type="match status" value="1"/>
</dbReference>
<dbReference type="InterPro" id="IPR001940">
    <property type="entry name" value="Peptidase_S1C"/>
</dbReference>
<evidence type="ECO:0000256" key="1">
    <source>
        <dbReference type="ARBA" id="ARBA00010541"/>
    </source>
</evidence>
<dbReference type="GO" id="GO:0004252">
    <property type="term" value="F:serine-type endopeptidase activity"/>
    <property type="evidence" value="ECO:0007669"/>
    <property type="project" value="InterPro"/>
</dbReference>
<dbReference type="InterPro" id="IPR043504">
    <property type="entry name" value="Peptidase_S1_PA_chymotrypsin"/>
</dbReference>
<evidence type="ECO:0000256" key="5">
    <source>
        <dbReference type="SAM" id="Phobius"/>
    </source>
</evidence>
<feature type="transmembrane region" description="Helical" evidence="5">
    <location>
        <begin position="9"/>
        <end position="29"/>
    </location>
</feature>
<keyword evidence="2" id="KW-0645">Protease</keyword>
<keyword evidence="5" id="KW-0812">Transmembrane</keyword>
<evidence type="ECO:0000313" key="7">
    <source>
        <dbReference type="Proteomes" id="UP000572212"/>
    </source>
</evidence>
<dbReference type="PRINTS" id="PR00834">
    <property type="entry name" value="PROTEASES2C"/>
</dbReference>
<dbReference type="AlphaFoldDB" id="A0A841RBM2"/>
<organism evidence="6 7">
    <name type="scientific">Gracilibacillus halotolerans</name>
    <dbReference type="NCBI Taxonomy" id="74386"/>
    <lineage>
        <taxon>Bacteria</taxon>
        <taxon>Bacillati</taxon>
        <taxon>Bacillota</taxon>
        <taxon>Bacilli</taxon>
        <taxon>Bacillales</taxon>
        <taxon>Bacillaceae</taxon>
        <taxon>Gracilibacillus</taxon>
    </lineage>
</organism>
<evidence type="ECO:0000256" key="3">
    <source>
        <dbReference type="ARBA" id="ARBA00022801"/>
    </source>
</evidence>
<name>A0A841RBM2_9BACI</name>
<dbReference type="Gene3D" id="2.40.10.10">
    <property type="entry name" value="Trypsin-like serine proteases"/>
    <property type="match status" value="2"/>
</dbReference>
<protein>
    <recommendedName>
        <fullName evidence="8">Trypsin-like peptidase domain-containing protein</fullName>
    </recommendedName>
</protein>
<proteinExistence type="inferred from homology"/>
<keyword evidence="4" id="KW-0720">Serine protease</keyword>
<evidence type="ECO:0000313" key="6">
    <source>
        <dbReference type="EMBL" id="MBB6511290.1"/>
    </source>
</evidence>
<dbReference type="InterPro" id="IPR051201">
    <property type="entry name" value="Chloro_Bact_Ser_Proteases"/>
</dbReference>
<dbReference type="Pfam" id="PF13365">
    <property type="entry name" value="Trypsin_2"/>
    <property type="match status" value="1"/>
</dbReference>
<evidence type="ECO:0008006" key="8">
    <source>
        <dbReference type="Google" id="ProtNLM"/>
    </source>
</evidence>
<comment type="similarity">
    <text evidence="1">Belongs to the peptidase S1C family.</text>
</comment>
<evidence type="ECO:0000256" key="4">
    <source>
        <dbReference type="ARBA" id="ARBA00022825"/>
    </source>
</evidence>
<comment type="caution">
    <text evidence="6">The sequence shown here is derived from an EMBL/GenBank/DDBJ whole genome shotgun (WGS) entry which is preliminary data.</text>
</comment>
<dbReference type="InterPro" id="IPR009003">
    <property type="entry name" value="Peptidase_S1_PA"/>
</dbReference>
<dbReference type="Proteomes" id="UP000572212">
    <property type="component" value="Unassembled WGS sequence"/>
</dbReference>
<keyword evidence="7" id="KW-1185">Reference proteome</keyword>
<dbReference type="GO" id="GO:0006508">
    <property type="term" value="P:proteolysis"/>
    <property type="evidence" value="ECO:0007669"/>
    <property type="project" value="UniProtKB-KW"/>
</dbReference>
<dbReference type="PANTHER" id="PTHR43343">
    <property type="entry name" value="PEPTIDASE S12"/>
    <property type="match status" value="1"/>
</dbReference>
<sequence>MKQKQRKLSLLLATLLIVLFVIIAVFLYLRMSTVTIKTDSSVVVDMSNEDEDYSLKEIIHNSQKSIVKIEASNNYQIKTGSGFLIDSDGFIVTNAHVINDADSILVKLSNQQGYFPAAVVGVGDKEDIAVIHVKEFEHHESIAIDPSYEGDIGDQVIAIGSPSEIENSVSLGLIVGTDHSFIIEPFEYNNLYQISANITHGNSGGPLVSQHSGQVIGINAAGINDTDIGFSIPLSSVYEQINEWINETDMASLNYLAKTNIRASEEELLQDVEFITEQFFQNIATYDYINAYTMLGSELQGQWGYAGFRDTFIMYNEPKIIDTHIEKQANNHYEVVVETEENDDKTEEPINFELIIGMENDQLKILTLEQ</sequence>
<keyword evidence="5" id="KW-1133">Transmembrane helix</keyword>